<evidence type="ECO:0000313" key="1">
    <source>
        <dbReference type="EMBL" id="ORL61893.1"/>
    </source>
</evidence>
<feature type="non-terminal residue" evidence="1">
    <location>
        <position position="116"/>
    </location>
</feature>
<name>A0A1X0ZQZ1_PSEPU</name>
<evidence type="ECO:0000313" key="2">
    <source>
        <dbReference type="Proteomes" id="UP000193675"/>
    </source>
</evidence>
<sequence>MSSKYPVFSEFQVETALAEAAGLIFHPQLFRSMPKISLGQEGEQSQTEPPMDNWPGKIAAAYVRLPVLSNFIQACASDALRVLMADDPKANPTGLKADEMCSSAKAQAVLRDAPIN</sequence>
<dbReference type="Proteomes" id="UP000193675">
    <property type="component" value="Unassembled WGS sequence"/>
</dbReference>
<gene>
    <name evidence="1" type="ORF">B7H17_19430</name>
</gene>
<dbReference type="EMBL" id="NBWC01000031">
    <property type="protein sequence ID" value="ORL61893.1"/>
    <property type="molecule type" value="Genomic_DNA"/>
</dbReference>
<protein>
    <submittedName>
        <fullName evidence="1">Uncharacterized protein</fullName>
    </submittedName>
</protein>
<dbReference type="AlphaFoldDB" id="A0A1X0ZQZ1"/>
<proteinExistence type="predicted"/>
<organism evidence="1 2">
    <name type="scientific">Pseudomonas putida</name>
    <name type="common">Arthrobacter siderocapsulatus</name>
    <dbReference type="NCBI Taxonomy" id="303"/>
    <lineage>
        <taxon>Bacteria</taxon>
        <taxon>Pseudomonadati</taxon>
        <taxon>Pseudomonadota</taxon>
        <taxon>Gammaproteobacteria</taxon>
        <taxon>Pseudomonadales</taxon>
        <taxon>Pseudomonadaceae</taxon>
        <taxon>Pseudomonas</taxon>
    </lineage>
</organism>
<dbReference type="RefSeq" id="WP_143515235.1">
    <property type="nucleotide sequence ID" value="NZ_NBWC01000031.1"/>
</dbReference>
<comment type="caution">
    <text evidence="1">The sequence shown here is derived from an EMBL/GenBank/DDBJ whole genome shotgun (WGS) entry which is preliminary data.</text>
</comment>
<accession>A0A1X0ZQZ1</accession>
<reference evidence="1 2" key="1">
    <citation type="submission" date="2017-04" db="EMBL/GenBank/DDBJ databases">
        <title>Presence of VIM-2 positive Pseudomonas species in chickens and their surrounding environment.</title>
        <authorList>
            <person name="Zhang R."/>
        </authorList>
    </citation>
    <scope>NUCLEOTIDE SEQUENCE [LARGE SCALE GENOMIC DNA]</scope>
    <source>
        <strain evidence="1 2">DZ-C18</strain>
    </source>
</reference>
<dbReference type="OrthoDB" id="9956260at2"/>